<protein>
    <submittedName>
        <fullName evidence="1">DUF1304 family protein</fullName>
    </submittedName>
</protein>
<keyword evidence="2" id="KW-1185">Reference proteome</keyword>
<dbReference type="Pfam" id="PF06993">
    <property type="entry name" value="DUF1304"/>
    <property type="match status" value="1"/>
</dbReference>
<comment type="caution">
    <text evidence="1">The sequence shown here is derived from an EMBL/GenBank/DDBJ whole genome shotgun (WGS) entry which is preliminary data.</text>
</comment>
<evidence type="ECO:0000313" key="1">
    <source>
        <dbReference type="EMBL" id="TDM02109.1"/>
    </source>
</evidence>
<accession>A0A4R6BK57</accession>
<gene>
    <name evidence="1" type="ORF">ERX37_06180</name>
</gene>
<dbReference type="Proteomes" id="UP000295328">
    <property type="component" value="Unassembled WGS sequence"/>
</dbReference>
<dbReference type="OrthoDB" id="9803832at2"/>
<sequence length="39" mass="4120">MKFVIIICAAIYGSMTSSRSIIIKQGGPAILALIVLLLT</sequence>
<proteinExistence type="predicted"/>
<dbReference type="InterPro" id="IPR009732">
    <property type="entry name" value="DUF1304"/>
</dbReference>
<reference evidence="1 2" key="1">
    <citation type="submission" date="2019-01" db="EMBL/GenBank/DDBJ databases">
        <title>Draft genome sequences of the type strains of six Macrococcus species.</title>
        <authorList>
            <person name="Mazhar S."/>
            <person name="Altermann E."/>
            <person name="Hill C."/>
            <person name="Mcauliffe O."/>
        </authorList>
    </citation>
    <scope>NUCLEOTIDE SEQUENCE [LARGE SCALE GENOMIC DNA]</scope>
    <source>
        <strain evidence="1 2">CCM4809</strain>
    </source>
</reference>
<evidence type="ECO:0000313" key="2">
    <source>
        <dbReference type="Proteomes" id="UP000295328"/>
    </source>
</evidence>
<dbReference type="EMBL" id="SCWE01000002">
    <property type="protein sequence ID" value="TDM02109.1"/>
    <property type="molecule type" value="Genomic_DNA"/>
</dbReference>
<name>A0A4R6BK57_9STAP</name>
<organism evidence="1 2">
    <name type="scientific">Macrococcus hajekii</name>
    <dbReference type="NCBI Taxonomy" id="198482"/>
    <lineage>
        <taxon>Bacteria</taxon>
        <taxon>Bacillati</taxon>
        <taxon>Bacillota</taxon>
        <taxon>Bacilli</taxon>
        <taxon>Bacillales</taxon>
        <taxon>Staphylococcaceae</taxon>
        <taxon>Macrococcus</taxon>
    </lineage>
</organism>
<dbReference type="AlphaFoldDB" id="A0A4R6BK57"/>